<evidence type="ECO:0000256" key="4">
    <source>
        <dbReference type="ARBA" id="ARBA00048462"/>
    </source>
</evidence>
<dbReference type="EMBL" id="CP020946">
    <property type="protein sequence ID" value="ASD62766.1"/>
    <property type="molecule type" value="Genomic_DNA"/>
</dbReference>
<evidence type="ECO:0000256" key="2">
    <source>
        <dbReference type="ARBA" id="ARBA00022679"/>
    </source>
</evidence>
<dbReference type="EC" id="2.3.1.39" evidence="1"/>
<keyword evidence="2" id="KW-0808">Transferase</keyword>
<comment type="catalytic activity">
    <reaction evidence="4">
        <text>holo-[ACP] + malonyl-CoA = malonyl-[ACP] + CoA</text>
        <dbReference type="Rhea" id="RHEA:41792"/>
        <dbReference type="Rhea" id="RHEA-COMP:9623"/>
        <dbReference type="Rhea" id="RHEA-COMP:9685"/>
        <dbReference type="ChEBI" id="CHEBI:57287"/>
        <dbReference type="ChEBI" id="CHEBI:57384"/>
        <dbReference type="ChEBI" id="CHEBI:64479"/>
        <dbReference type="ChEBI" id="CHEBI:78449"/>
        <dbReference type="EC" id="2.3.1.39"/>
    </reaction>
</comment>
<evidence type="ECO:0000313" key="7">
    <source>
        <dbReference type="Proteomes" id="UP000197003"/>
    </source>
</evidence>
<dbReference type="PANTHER" id="PTHR42681">
    <property type="entry name" value="MALONYL-COA-ACYL CARRIER PROTEIN TRANSACYLASE, MITOCHONDRIAL"/>
    <property type="match status" value="1"/>
</dbReference>
<sequence length="315" mass="35642">MATAFLFPGLNALLRKSDRHRFLHLPEVQACFRRAEAIIQERFGYRFSFREFLELPAEDIYSLKNISLAAVAICCIQTGVARRLRDQSGDPDWVMGCSLGDLARAVFAGTYTFEDAVYNHIHFTRSIEGIDKIGRNIAVLAPKTAPFSVEDYAWFEQNNVDVSCLTPRFLNIGGRYADLDEVERHAKNKGWNVMRILDYPVHSRYILPYVQAVENDFASVHTEHPRVPIFSSLSAQPLNDPQQIKQEFLLSITKPIHWSRAVQKLVQDHHIDCFVNIGPCRSLTGLMREIPVQAVMVEAADLIAGAMPDRELAGV</sequence>
<evidence type="ECO:0000259" key="5">
    <source>
        <dbReference type="SMART" id="SM00827"/>
    </source>
</evidence>
<dbReference type="GO" id="GO:0004314">
    <property type="term" value="F:[acyl-carrier-protein] S-malonyltransferase activity"/>
    <property type="evidence" value="ECO:0007669"/>
    <property type="project" value="UniProtKB-EC"/>
</dbReference>
<dbReference type="SMART" id="SM00827">
    <property type="entry name" value="PKS_AT"/>
    <property type="match status" value="1"/>
</dbReference>
<dbReference type="AlphaFoldDB" id="A0A1Z3N5L9"/>
<reference evidence="6 7" key="1">
    <citation type="submission" date="2017-04" db="EMBL/GenBank/DDBJ databases">
        <title>Whole genome sequence of Bdellovibrio bacteriovorus strain SSB218315.</title>
        <authorList>
            <person name="Oyedara O."/>
            <person name="Rodriguez-Perez M.A."/>
        </authorList>
    </citation>
    <scope>NUCLEOTIDE SEQUENCE [LARGE SCALE GENOMIC DNA]</scope>
    <source>
        <strain evidence="6 7">SSB218315</strain>
    </source>
</reference>
<proteinExistence type="predicted"/>
<name>A0A1Z3N5L9_BDEBC</name>
<dbReference type="PANTHER" id="PTHR42681:SF1">
    <property type="entry name" value="MALONYL-COA-ACYL CARRIER PROTEIN TRANSACYLASE, MITOCHONDRIAL"/>
    <property type="match status" value="1"/>
</dbReference>
<dbReference type="RefSeq" id="WP_088564387.1">
    <property type="nucleotide sequence ID" value="NZ_CP020946.1"/>
</dbReference>
<keyword evidence="3" id="KW-0012">Acyltransferase</keyword>
<dbReference type="InterPro" id="IPR016035">
    <property type="entry name" value="Acyl_Trfase/lysoPLipase"/>
</dbReference>
<protein>
    <recommendedName>
        <fullName evidence="1">[acyl-carrier-protein] S-malonyltransferase</fullName>
        <ecNumber evidence="1">2.3.1.39</ecNumber>
    </recommendedName>
</protein>
<dbReference type="SUPFAM" id="SSF52151">
    <property type="entry name" value="FabD/lysophospholipase-like"/>
    <property type="match status" value="1"/>
</dbReference>
<dbReference type="Proteomes" id="UP000197003">
    <property type="component" value="Chromosome"/>
</dbReference>
<dbReference type="InterPro" id="IPR050858">
    <property type="entry name" value="Mal-CoA-ACP_Trans/PKS_FabD"/>
</dbReference>
<dbReference type="Gene3D" id="3.40.366.10">
    <property type="entry name" value="Malonyl-Coenzyme A Acyl Carrier Protein, domain 2"/>
    <property type="match status" value="1"/>
</dbReference>
<evidence type="ECO:0000256" key="3">
    <source>
        <dbReference type="ARBA" id="ARBA00023315"/>
    </source>
</evidence>
<dbReference type="GO" id="GO:0005829">
    <property type="term" value="C:cytosol"/>
    <property type="evidence" value="ECO:0007669"/>
    <property type="project" value="TreeGrafter"/>
</dbReference>
<accession>A0A1Z3N5L9</accession>
<dbReference type="InterPro" id="IPR014043">
    <property type="entry name" value="Acyl_transferase_dom"/>
</dbReference>
<organism evidence="6 7">
    <name type="scientific">Bdellovibrio bacteriovorus</name>
    <dbReference type="NCBI Taxonomy" id="959"/>
    <lineage>
        <taxon>Bacteria</taxon>
        <taxon>Pseudomonadati</taxon>
        <taxon>Bdellovibrionota</taxon>
        <taxon>Bdellovibrionia</taxon>
        <taxon>Bdellovibrionales</taxon>
        <taxon>Pseudobdellovibrionaceae</taxon>
        <taxon>Bdellovibrio</taxon>
    </lineage>
</organism>
<dbReference type="InterPro" id="IPR001227">
    <property type="entry name" value="Ac_transferase_dom_sf"/>
</dbReference>
<dbReference type="OrthoDB" id="9778690at2"/>
<dbReference type="GO" id="GO:0006633">
    <property type="term" value="P:fatty acid biosynthetic process"/>
    <property type="evidence" value="ECO:0007669"/>
    <property type="project" value="TreeGrafter"/>
</dbReference>
<feature type="domain" description="Malonyl-CoA:ACP transacylase (MAT)" evidence="5">
    <location>
        <begin position="6"/>
        <end position="311"/>
    </location>
</feature>
<gene>
    <name evidence="6" type="ORF">B9G79_03885</name>
</gene>
<evidence type="ECO:0000313" key="6">
    <source>
        <dbReference type="EMBL" id="ASD62766.1"/>
    </source>
</evidence>
<dbReference type="Pfam" id="PF00698">
    <property type="entry name" value="Acyl_transf_1"/>
    <property type="match status" value="1"/>
</dbReference>
<evidence type="ECO:0000256" key="1">
    <source>
        <dbReference type="ARBA" id="ARBA00013258"/>
    </source>
</evidence>